<dbReference type="AlphaFoldDB" id="X0TY09"/>
<evidence type="ECO:0000256" key="3">
    <source>
        <dbReference type="ARBA" id="ARBA00022806"/>
    </source>
</evidence>
<evidence type="ECO:0000256" key="4">
    <source>
        <dbReference type="ARBA" id="ARBA00022840"/>
    </source>
</evidence>
<sequence>DPERLYRVPYTALDADRKKPDLAVAPPFTELIIGTGEGAGEARPQAARALARRLVELKELGEINAYDDVALLFRASTGFGEYEEALEDAGIPFVTVAGSGFYNRPEIRDVLNILRALSEPSNDAALAGLLRSPAFGISDPGLYLLRLHSGEPQPLLAALEGDLGYLEEADQEATAWVRDFLAEFSPLVDRIPVAELLKKIVDATDYRAILAASHIRLWRNLDKLLQDAHTSGLVRVRGFFEYLRTLREVGAREGEAPAEALGAVRLMTIHKAKGLEFEVVVLADISRKPLARAELAYLLPETGPAFRFDRLEGSPLIYNLARYIDQQQSQEEENRILYVAATRSRERLILNGHLSLRWGKLTADGWMKSFLEVLDLDPESLGDVAEGWSQVSLPNGREVGVWVADALEPGDAELAALTAWPESEAQDLYASLEVVIDERTDDGKTVELERDWRATGKRLHPPAVVVGALVHEAIRSWIFPGDTELKPVLEMSALAHGLIDPGQRERAIREAEKL</sequence>
<evidence type="ECO:0000256" key="2">
    <source>
        <dbReference type="ARBA" id="ARBA00022801"/>
    </source>
</evidence>
<dbReference type="Gene3D" id="3.40.50.300">
    <property type="entry name" value="P-loop containing nucleotide triphosphate hydrolases"/>
    <property type="match status" value="1"/>
</dbReference>
<gene>
    <name evidence="6" type="ORF">S01H1_03906</name>
</gene>
<dbReference type="GO" id="GO:0003677">
    <property type="term" value="F:DNA binding"/>
    <property type="evidence" value="ECO:0007669"/>
    <property type="project" value="InterPro"/>
</dbReference>
<feature type="non-terminal residue" evidence="6">
    <location>
        <position position="1"/>
    </location>
</feature>
<dbReference type="GO" id="GO:0043138">
    <property type="term" value="F:3'-5' DNA helicase activity"/>
    <property type="evidence" value="ECO:0007669"/>
    <property type="project" value="TreeGrafter"/>
</dbReference>
<dbReference type="GO" id="GO:0000725">
    <property type="term" value="P:recombinational repair"/>
    <property type="evidence" value="ECO:0007669"/>
    <property type="project" value="TreeGrafter"/>
</dbReference>
<keyword evidence="3" id="KW-0347">Helicase</keyword>
<reference evidence="6" key="1">
    <citation type="journal article" date="2014" name="Front. Microbiol.">
        <title>High frequency of phylogenetically diverse reductive dehalogenase-homologous genes in deep subseafloor sedimentary metagenomes.</title>
        <authorList>
            <person name="Kawai M."/>
            <person name="Futagami T."/>
            <person name="Toyoda A."/>
            <person name="Takaki Y."/>
            <person name="Nishi S."/>
            <person name="Hori S."/>
            <person name="Arai W."/>
            <person name="Tsubouchi T."/>
            <person name="Morono Y."/>
            <person name="Uchiyama I."/>
            <person name="Ito T."/>
            <person name="Fujiyama A."/>
            <person name="Inagaki F."/>
            <person name="Takami H."/>
        </authorList>
    </citation>
    <scope>NUCLEOTIDE SEQUENCE</scope>
    <source>
        <strain evidence="6">Expedition CK06-06</strain>
    </source>
</reference>
<dbReference type="EMBL" id="BARS01002094">
    <property type="protein sequence ID" value="GAF81035.1"/>
    <property type="molecule type" value="Genomic_DNA"/>
</dbReference>
<evidence type="ECO:0000256" key="1">
    <source>
        <dbReference type="ARBA" id="ARBA00022741"/>
    </source>
</evidence>
<protein>
    <recommendedName>
        <fullName evidence="5">UvrD-like helicase C-terminal domain-containing protein</fullName>
    </recommendedName>
</protein>
<keyword evidence="2" id="KW-0378">Hydrolase</keyword>
<comment type="caution">
    <text evidence="6">The sequence shown here is derived from an EMBL/GenBank/DDBJ whole genome shotgun (WGS) entry which is preliminary data.</text>
</comment>
<accession>X0TY09</accession>
<dbReference type="PANTHER" id="PTHR11070:SF2">
    <property type="entry name" value="ATP-DEPENDENT DNA HELICASE SRS2"/>
    <property type="match status" value="1"/>
</dbReference>
<dbReference type="GO" id="GO:0005829">
    <property type="term" value="C:cytosol"/>
    <property type="evidence" value="ECO:0007669"/>
    <property type="project" value="TreeGrafter"/>
</dbReference>
<dbReference type="GO" id="GO:0005524">
    <property type="term" value="F:ATP binding"/>
    <property type="evidence" value="ECO:0007669"/>
    <property type="project" value="UniProtKB-KW"/>
</dbReference>
<keyword evidence="4" id="KW-0067">ATP-binding</keyword>
<organism evidence="6">
    <name type="scientific">marine sediment metagenome</name>
    <dbReference type="NCBI Taxonomy" id="412755"/>
    <lineage>
        <taxon>unclassified sequences</taxon>
        <taxon>metagenomes</taxon>
        <taxon>ecological metagenomes</taxon>
    </lineage>
</organism>
<dbReference type="GO" id="GO:0016787">
    <property type="term" value="F:hydrolase activity"/>
    <property type="evidence" value="ECO:0007669"/>
    <property type="project" value="UniProtKB-KW"/>
</dbReference>
<proteinExistence type="predicted"/>
<dbReference type="InterPro" id="IPR000212">
    <property type="entry name" value="DNA_helicase_UvrD/REP"/>
</dbReference>
<dbReference type="SUPFAM" id="SSF52540">
    <property type="entry name" value="P-loop containing nucleoside triphosphate hydrolases"/>
    <property type="match status" value="1"/>
</dbReference>
<dbReference type="InterPro" id="IPR027417">
    <property type="entry name" value="P-loop_NTPase"/>
</dbReference>
<dbReference type="GO" id="GO:0033202">
    <property type="term" value="C:DNA helicase complex"/>
    <property type="evidence" value="ECO:0007669"/>
    <property type="project" value="TreeGrafter"/>
</dbReference>
<evidence type="ECO:0000259" key="5">
    <source>
        <dbReference type="PROSITE" id="PS51217"/>
    </source>
</evidence>
<feature type="domain" description="UvrD-like helicase C-terminal" evidence="5">
    <location>
        <begin position="1"/>
        <end position="274"/>
    </location>
</feature>
<dbReference type="PANTHER" id="PTHR11070">
    <property type="entry name" value="UVRD / RECB / PCRA DNA HELICASE FAMILY MEMBER"/>
    <property type="match status" value="1"/>
</dbReference>
<dbReference type="Gene3D" id="1.10.486.10">
    <property type="entry name" value="PCRA, domain 4"/>
    <property type="match status" value="1"/>
</dbReference>
<name>X0TY09_9ZZZZ</name>
<evidence type="ECO:0000313" key="6">
    <source>
        <dbReference type="EMBL" id="GAF81035.1"/>
    </source>
</evidence>
<dbReference type="InterPro" id="IPR014017">
    <property type="entry name" value="DNA_helicase_UvrD-like_C"/>
</dbReference>
<feature type="non-terminal residue" evidence="6">
    <location>
        <position position="514"/>
    </location>
</feature>
<dbReference type="Pfam" id="PF13361">
    <property type="entry name" value="UvrD_C"/>
    <property type="match status" value="2"/>
</dbReference>
<dbReference type="PROSITE" id="PS51217">
    <property type="entry name" value="UVRD_HELICASE_CTER"/>
    <property type="match status" value="1"/>
</dbReference>
<keyword evidence="1" id="KW-0547">Nucleotide-binding</keyword>